<dbReference type="InterPro" id="IPR003723">
    <property type="entry name" value="Precorrin-6x_reduct"/>
</dbReference>
<evidence type="ECO:0000313" key="5">
    <source>
        <dbReference type="Proteomes" id="UP000006620"/>
    </source>
</evidence>
<dbReference type="EMBL" id="CP002869">
    <property type="protein sequence ID" value="AEI45352.1"/>
    <property type="molecule type" value="Genomic_DNA"/>
</dbReference>
<dbReference type="PROSITE" id="PS51014">
    <property type="entry name" value="COBK_CBIJ"/>
    <property type="match status" value="1"/>
</dbReference>
<proteinExistence type="predicted"/>
<dbReference type="Proteomes" id="UP000006620">
    <property type="component" value="Chromosome"/>
</dbReference>
<dbReference type="PANTHER" id="PTHR36925:SF1">
    <property type="entry name" value="COBALT-PRECORRIN-6A REDUCTASE"/>
    <property type="match status" value="1"/>
</dbReference>
<evidence type="ECO:0000256" key="3">
    <source>
        <dbReference type="ARBA" id="ARBA00023002"/>
    </source>
</evidence>
<gene>
    <name evidence="4" type="ordered locus">KNP414_06833</name>
</gene>
<evidence type="ECO:0000256" key="1">
    <source>
        <dbReference type="ARBA" id="ARBA00004953"/>
    </source>
</evidence>
<dbReference type="PANTHER" id="PTHR36925">
    <property type="entry name" value="COBALT-PRECORRIN-6A REDUCTASE"/>
    <property type="match status" value="1"/>
</dbReference>
<dbReference type="Gene3D" id="3.40.50.720">
    <property type="entry name" value="NAD(P)-binding Rossmann-like Domain"/>
    <property type="match status" value="1"/>
</dbReference>
<dbReference type="GO" id="GO:0009236">
    <property type="term" value="P:cobalamin biosynthetic process"/>
    <property type="evidence" value="ECO:0007669"/>
    <property type="project" value="UniProtKB-UniPathway"/>
</dbReference>
<dbReference type="GO" id="GO:0016994">
    <property type="term" value="F:precorrin-6A reductase activity"/>
    <property type="evidence" value="ECO:0007669"/>
    <property type="project" value="InterPro"/>
</dbReference>
<name>F8FEN5_PAEMK</name>
<dbReference type="HOGENOM" id="CLU_068627_0_0_9"/>
<dbReference type="Pfam" id="PF02571">
    <property type="entry name" value="CbiJ"/>
    <property type="match status" value="1"/>
</dbReference>
<keyword evidence="3" id="KW-0560">Oxidoreductase</keyword>
<keyword evidence="2" id="KW-0169">Cobalamin biosynthesis</keyword>
<accession>F8FEN5</accession>
<comment type="pathway">
    <text evidence="1">Cofactor biosynthesis; adenosylcobalamin biosynthesis.</text>
</comment>
<protein>
    <submittedName>
        <fullName evidence="4">Precorrin-6x reductase</fullName>
    </submittedName>
</protein>
<reference evidence="4 5" key="2">
    <citation type="journal article" date="2013" name="Genome Announc.">
        <title>Genome Sequence of Growth-Improving Paenibacillus mucilaginosus Strain KNP414.</title>
        <authorList>
            <person name="Lu J.J."/>
            <person name="Wang J.F."/>
            <person name="Hu X.F."/>
        </authorList>
    </citation>
    <scope>NUCLEOTIDE SEQUENCE [LARGE SCALE GENOMIC DNA]</scope>
    <source>
        <strain evidence="4 5">KNP414</strain>
    </source>
</reference>
<evidence type="ECO:0000256" key="2">
    <source>
        <dbReference type="ARBA" id="ARBA00022573"/>
    </source>
</evidence>
<dbReference type="RefSeq" id="WP_013920496.1">
    <property type="nucleotide sequence ID" value="NC_015690.1"/>
</dbReference>
<dbReference type="PATRIC" id="fig|1036673.3.peg.6381"/>
<dbReference type="UniPathway" id="UPA00148"/>
<dbReference type="NCBIfam" id="TIGR00715">
    <property type="entry name" value="precor6x_red"/>
    <property type="match status" value="1"/>
</dbReference>
<organism evidence="4 5">
    <name type="scientific">Paenibacillus mucilaginosus (strain KNP414)</name>
    <dbReference type="NCBI Taxonomy" id="1036673"/>
    <lineage>
        <taxon>Bacteria</taxon>
        <taxon>Bacillati</taxon>
        <taxon>Bacillota</taxon>
        <taxon>Bacilli</taxon>
        <taxon>Bacillales</taxon>
        <taxon>Paenibacillaceae</taxon>
        <taxon>Paenibacillus</taxon>
    </lineage>
</organism>
<evidence type="ECO:0000313" key="4">
    <source>
        <dbReference type="EMBL" id="AEI45352.1"/>
    </source>
</evidence>
<dbReference type="AlphaFoldDB" id="F8FEN5"/>
<sequence length="261" mass="28366">MILVLAGTSDARELALRIQAAGYPLLCTVVTESAASSLEEAGLPVQTGRLNAEQLRGLIAERGFRAVVDASHPFAEEASRNAMAAAEAAGVPYVRYERERGQYAAHPKLHFVDDYEQAAELAAEKRGTILLTTGSKTLQIFTEKLLGLPDTTLVARMLPRRDNMEKCEALGLPQKHIIAMQGPFGKELNQAMYKHYGVTTIITKESGQVGAVEEKLSAALELDIDTIVIGRPQLEYGVTHSHFEGVTAELAGLQLLQEVRD</sequence>
<reference evidence="5" key="1">
    <citation type="submission" date="2011-06" db="EMBL/GenBank/DDBJ databases">
        <title>Complete genome sequence of Paenibacillus mucilaginosus KNP414.</title>
        <authorList>
            <person name="Wang J."/>
            <person name="Hu S."/>
            <person name="Hu X."/>
            <person name="Zhang B."/>
            <person name="Dong D."/>
            <person name="Zhang S."/>
            <person name="Zhao K."/>
            <person name="Wu D."/>
        </authorList>
    </citation>
    <scope>NUCLEOTIDE SEQUENCE [LARGE SCALE GENOMIC DNA]</scope>
    <source>
        <strain evidence="5">KNP414</strain>
    </source>
</reference>
<dbReference type="KEGG" id="pms:KNP414_06833"/>